<evidence type="ECO:0000313" key="2">
    <source>
        <dbReference type="EMBL" id="CAG8971522.1"/>
    </source>
</evidence>
<proteinExistence type="predicted"/>
<feature type="region of interest" description="Disordered" evidence="1">
    <location>
        <begin position="49"/>
        <end position="95"/>
    </location>
</feature>
<feature type="compositionally biased region" description="Low complexity" evidence="1">
    <location>
        <begin position="15"/>
        <end position="29"/>
    </location>
</feature>
<feature type="compositionally biased region" description="Polar residues" evidence="1">
    <location>
        <begin position="75"/>
        <end position="95"/>
    </location>
</feature>
<evidence type="ECO:0000256" key="1">
    <source>
        <dbReference type="SAM" id="MobiDB-lite"/>
    </source>
</evidence>
<accession>A0A9N9Q1L7</accession>
<feature type="compositionally biased region" description="Basic and acidic residues" evidence="1">
    <location>
        <begin position="63"/>
        <end position="74"/>
    </location>
</feature>
<evidence type="ECO:0000313" key="3">
    <source>
        <dbReference type="Proteomes" id="UP000701801"/>
    </source>
</evidence>
<reference evidence="2" key="1">
    <citation type="submission" date="2021-07" db="EMBL/GenBank/DDBJ databases">
        <authorList>
            <person name="Durling M."/>
        </authorList>
    </citation>
    <scope>NUCLEOTIDE SEQUENCE</scope>
</reference>
<organism evidence="2 3">
    <name type="scientific">Hymenoscyphus albidus</name>
    <dbReference type="NCBI Taxonomy" id="595503"/>
    <lineage>
        <taxon>Eukaryota</taxon>
        <taxon>Fungi</taxon>
        <taxon>Dikarya</taxon>
        <taxon>Ascomycota</taxon>
        <taxon>Pezizomycotina</taxon>
        <taxon>Leotiomycetes</taxon>
        <taxon>Helotiales</taxon>
        <taxon>Helotiaceae</taxon>
        <taxon>Hymenoscyphus</taxon>
    </lineage>
</organism>
<dbReference type="AlphaFoldDB" id="A0A9N9Q1L7"/>
<comment type="caution">
    <text evidence="2">The sequence shown here is derived from an EMBL/GenBank/DDBJ whole genome shotgun (WGS) entry which is preliminary data.</text>
</comment>
<sequence length="95" mass="10929">MPQYNKINTLTPQRNTAFSLNSNSNSNSTFDFNFNPPLLPHTYSLHVQPSIKTTPSKLLQQDQQHRHYQDRDTQLSDQASTTTNYQPSPITTLHK</sequence>
<keyword evidence="3" id="KW-1185">Reference proteome</keyword>
<protein>
    <submittedName>
        <fullName evidence="2">Uncharacterized protein</fullName>
    </submittedName>
</protein>
<name>A0A9N9Q1L7_9HELO</name>
<dbReference type="EMBL" id="CAJVRM010000021">
    <property type="protein sequence ID" value="CAG8971522.1"/>
    <property type="molecule type" value="Genomic_DNA"/>
</dbReference>
<dbReference type="Proteomes" id="UP000701801">
    <property type="component" value="Unassembled WGS sequence"/>
</dbReference>
<gene>
    <name evidence="2" type="ORF">HYALB_00005418</name>
</gene>
<feature type="compositionally biased region" description="Polar residues" evidence="1">
    <location>
        <begin position="1"/>
        <end position="14"/>
    </location>
</feature>
<feature type="region of interest" description="Disordered" evidence="1">
    <location>
        <begin position="1"/>
        <end position="29"/>
    </location>
</feature>
<feature type="compositionally biased region" description="Polar residues" evidence="1">
    <location>
        <begin position="49"/>
        <end position="59"/>
    </location>
</feature>